<gene>
    <name evidence="1" type="ORF">LTR37_015112</name>
</gene>
<proteinExistence type="predicted"/>
<comment type="caution">
    <text evidence="1">The sequence shown here is derived from an EMBL/GenBank/DDBJ whole genome shotgun (WGS) entry which is preliminary data.</text>
</comment>
<evidence type="ECO:0000313" key="1">
    <source>
        <dbReference type="EMBL" id="KAK3702137.1"/>
    </source>
</evidence>
<reference evidence="1" key="1">
    <citation type="submission" date="2023-07" db="EMBL/GenBank/DDBJ databases">
        <title>Black Yeasts Isolated from many extreme environments.</title>
        <authorList>
            <person name="Coleine C."/>
            <person name="Stajich J.E."/>
            <person name="Selbmann L."/>
        </authorList>
    </citation>
    <scope>NUCLEOTIDE SEQUENCE</scope>
    <source>
        <strain evidence="1">CCFEE 5714</strain>
    </source>
</reference>
<accession>A0ACC3MRS8</accession>
<evidence type="ECO:0000313" key="2">
    <source>
        <dbReference type="Proteomes" id="UP001281147"/>
    </source>
</evidence>
<sequence>MAADFQGVPGFANGEYVFVCDESNNDCSDGGAAISVYKPTYDGNCYTQPSGSVQAAGDGVFGTACTLYSDDKCQTQVSSIGNTIGLSCGNTVGRSMKRFLRCQSESSGDLALCLSLPGRRIRGTSGRLSYEDLMFNPQFKDAR</sequence>
<dbReference type="Proteomes" id="UP001281147">
    <property type="component" value="Unassembled WGS sequence"/>
</dbReference>
<organism evidence="1 2">
    <name type="scientific">Vermiconidia calcicola</name>
    <dbReference type="NCBI Taxonomy" id="1690605"/>
    <lineage>
        <taxon>Eukaryota</taxon>
        <taxon>Fungi</taxon>
        <taxon>Dikarya</taxon>
        <taxon>Ascomycota</taxon>
        <taxon>Pezizomycotina</taxon>
        <taxon>Dothideomycetes</taxon>
        <taxon>Dothideomycetidae</taxon>
        <taxon>Mycosphaerellales</taxon>
        <taxon>Extremaceae</taxon>
        <taxon>Vermiconidia</taxon>
    </lineage>
</organism>
<name>A0ACC3MRS8_9PEZI</name>
<protein>
    <submittedName>
        <fullName evidence="1">Uncharacterized protein</fullName>
    </submittedName>
</protein>
<dbReference type="EMBL" id="JAUTXU010000165">
    <property type="protein sequence ID" value="KAK3702137.1"/>
    <property type="molecule type" value="Genomic_DNA"/>
</dbReference>
<keyword evidence="2" id="KW-1185">Reference proteome</keyword>